<keyword evidence="1" id="KW-0175">Coiled coil</keyword>
<dbReference type="WBParaSite" id="Csp11.Scaffold562.g3959.t1">
    <property type="protein sequence ID" value="Csp11.Scaffold562.g3959.t1"/>
    <property type="gene ID" value="Csp11.Scaffold562.g3959"/>
</dbReference>
<evidence type="ECO:0000256" key="1">
    <source>
        <dbReference type="SAM" id="Coils"/>
    </source>
</evidence>
<dbReference type="AlphaFoldDB" id="A0A1I7TA97"/>
<sequence length="95" mass="11281">MAIRLVQHPRNQRRKELEFSIQDPNKPHRFVRGNTVPAWTREFSILRKLARKRSLEERITVREESLAKELEDLENELTAEGVRMIDGIMTVQEEL</sequence>
<name>A0A1I7TA97_9PELO</name>
<proteinExistence type="predicted"/>
<organism evidence="2 3">
    <name type="scientific">Caenorhabditis tropicalis</name>
    <dbReference type="NCBI Taxonomy" id="1561998"/>
    <lineage>
        <taxon>Eukaryota</taxon>
        <taxon>Metazoa</taxon>
        <taxon>Ecdysozoa</taxon>
        <taxon>Nematoda</taxon>
        <taxon>Chromadorea</taxon>
        <taxon>Rhabditida</taxon>
        <taxon>Rhabditina</taxon>
        <taxon>Rhabditomorpha</taxon>
        <taxon>Rhabditoidea</taxon>
        <taxon>Rhabditidae</taxon>
        <taxon>Peloderinae</taxon>
        <taxon>Caenorhabditis</taxon>
    </lineage>
</organism>
<feature type="coiled-coil region" evidence="1">
    <location>
        <begin position="56"/>
        <end position="83"/>
    </location>
</feature>
<reference evidence="3" key="1">
    <citation type="submission" date="2016-11" db="UniProtKB">
        <authorList>
            <consortium name="WormBaseParasite"/>
        </authorList>
    </citation>
    <scope>IDENTIFICATION</scope>
</reference>
<accession>A0A1I7TA97</accession>
<keyword evidence="2" id="KW-1185">Reference proteome</keyword>
<dbReference type="Proteomes" id="UP000095282">
    <property type="component" value="Unplaced"/>
</dbReference>
<protein>
    <submittedName>
        <fullName evidence="3">39S ribosomal protein L52, mitochondrial</fullName>
    </submittedName>
</protein>
<evidence type="ECO:0000313" key="3">
    <source>
        <dbReference type="WBParaSite" id="Csp11.Scaffold562.g3959.t1"/>
    </source>
</evidence>
<evidence type="ECO:0000313" key="2">
    <source>
        <dbReference type="Proteomes" id="UP000095282"/>
    </source>
</evidence>